<accession>A0A6P6AY87</accession>
<feature type="region of interest" description="Disordered" evidence="1">
    <location>
        <begin position="38"/>
        <end position="111"/>
    </location>
</feature>
<dbReference type="InterPro" id="IPR032795">
    <property type="entry name" value="DUF3741-assoc"/>
</dbReference>
<feature type="region of interest" description="Disordered" evidence="1">
    <location>
        <begin position="198"/>
        <end position="218"/>
    </location>
</feature>
<dbReference type="PANTHER" id="PTHR31680:SF12">
    <property type="entry name" value="OS11G0587300 PROTEIN"/>
    <property type="match status" value="1"/>
</dbReference>
<feature type="compositionally biased region" description="Basic and acidic residues" evidence="1">
    <location>
        <begin position="415"/>
        <end position="424"/>
    </location>
</feature>
<feature type="compositionally biased region" description="Low complexity" evidence="1">
    <location>
        <begin position="427"/>
        <end position="441"/>
    </location>
</feature>
<organism evidence="4 5">
    <name type="scientific">Durio zibethinus</name>
    <name type="common">Durian</name>
    <dbReference type="NCBI Taxonomy" id="66656"/>
    <lineage>
        <taxon>Eukaryota</taxon>
        <taxon>Viridiplantae</taxon>
        <taxon>Streptophyta</taxon>
        <taxon>Embryophyta</taxon>
        <taxon>Tracheophyta</taxon>
        <taxon>Spermatophyta</taxon>
        <taxon>Magnoliopsida</taxon>
        <taxon>eudicotyledons</taxon>
        <taxon>Gunneridae</taxon>
        <taxon>Pentapetalae</taxon>
        <taxon>rosids</taxon>
        <taxon>malvids</taxon>
        <taxon>Malvales</taxon>
        <taxon>Malvaceae</taxon>
        <taxon>Helicteroideae</taxon>
        <taxon>Durio</taxon>
    </lineage>
</organism>
<evidence type="ECO:0000259" key="2">
    <source>
        <dbReference type="Pfam" id="PF14309"/>
    </source>
</evidence>
<dbReference type="GO" id="GO:0051513">
    <property type="term" value="P:regulation of monopolar cell growth"/>
    <property type="evidence" value="ECO:0007669"/>
    <property type="project" value="InterPro"/>
</dbReference>
<dbReference type="Proteomes" id="UP000515121">
    <property type="component" value="Unplaced"/>
</dbReference>
<dbReference type="InterPro" id="IPR025486">
    <property type="entry name" value="DUF4378"/>
</dbReference>
<proteinExistence type="predicted"/>
<feature type="compositionally biased region" description="Basic and acidic residues" evidence="1">
    <location>
        <begin position="206"/>
        <end position="218"/>
    </location>
</feature>
<evidence type="ECO:0000259" key="3">
    <source>
        <dbReference type="Pfam" id="PF14383"/>
    </source>
</evidence>
<dbReference type="OrthoDB" id="1929599at2759"/>
<evidence type="ECO:0000256" key="1">
    <source>
        <dbReference type="SAM" id="MobiDB-lite"/>
    </source>
</evidence>
<dbReference type="KEGG" id="dzi:111313431"/>
<dbReference type="GeneID" id="111313431"/>
<protein>
    <submittedName>
        <fullName evidence="5">Protein LONGIFOLIA 1-like</fullName>
    </submittedName>
</protein>
<dbReference type="InterPro" id="IPR033334">
    <property type="entry name" value="LNG1/2"/>
</dbReference>
<evidence type="ECO:0000313" key="4">
    <source>
        <dbReference type="Proteomes" id="UP000515121"/>
    </source>
</evidence>
<feature type="domain" description="DUF3741" evidence="3">
    <location>
        <begin position="179"/>
        <end position="203"/>
    </location>
</feature>
<dbReference type="Pfam" id="PF14383">
    <property type="entry name" value="VARLMGL"/>
    <property type="match status" value="1"/>
</dbReference>
<feature type="domain" description="DUF4378" evidence="2">
    <location>
        <begin position="629"/>
        <end position="772"/>
    </location>
</feature>
<name>A0A6P6AY87_DURZI</name>
<reference evidence="5" key="1">
    <citation type="submission" date="2025-08" db="UniProtKB">
        <authorList>
            <consortium name="RefSeq"/>
        </authorList>
    </citation>
    <scope>IDENTIFICATION</scope>
    <source>
        <tissue evidence="5">Fruit stalk</tissue>
    </source>
</reference>
<gene>
    <name evidence="5" type="primary">LOC111313431</name>
</gene>
<dbReference type="RefSeq" id="XP_022769844.1">
    <property type="nucleotide sequence ID" value="XM_022914109.1"/>
</dbReference>
<keyword evidence="4" id="KW-1185">Reference proteome</keyword>
<dbReference type="Pfam" id="PF14309">
    <property type="entry name" value="DUF4378"/>
    <property type="match status" value="1"/>
</dbReference>
<sequence>MTTGTVQEQNLEKRIGKQMGCMAGFLQIFDRHQILTGERPYSTKRLSPMPVSETTSEQKKIESPAISGEFEQQPHVRSAPSPDRSKQSPVISELGSPSPEPSTPMGSLNKTSLPLPIFKVKEGSARSPWKFSKEAPRLSLDSRAVVDAKGSLKPREIRTNAAILSSNQCESNSEEDGVDDNDKQRRSPSVIARLMGLEPLPYSDPDPNRKAELRRSASEARGRDLFQYSFIDGVNFHLKQSQQLNFQSGGVSSNVVRENGAKQDHVISNKSEGLRNARTETVKAPVRGMAQRKCFYDSADFFPEPKQTVSIYREIEKRLKLRGIDEPSKDLETLKQILEALQLKGLLHTKKPPNQTNNRNFVYEHKQSPLVIIKPGRSPASALRRIGNDSTPLSYRSRPGAHRNLNLESVPTMSPRRDRMESEHNVQSQSRSRGSISPIRSECGVKSPNRRPLSVETQRRGSGNMEQRRVSPVQSPRVNVRRAGLHQTTNRSPRNRKSTAEIYQKEEKVVFIPAEDETSTVSESSISTCSQADAERSKVEEYKEGRSLLERCDKLLHSIAEMTAASTGLQPSPVSVLDSSFYKEESSPSPVMKLSIDFKDQLVESEDDTWSPAISSADSNSEDKSDDCDFLYISDILRASNYLPDDSDVFLLLEKQQYRKGKNTSKVSKLQRKLIFDTINEILNRKRQLPPWKLISCTSSASRQASLQQIWSEFQKIRERDSSSDDLFEVICGVLRKDLAGDAINGWGDSPIGMSEAVLEIERLIFKDLIGETIRDLAAFAGKSSKIPAPRKKLVF</sequence>
<feature type="region of interest" description="Disordered" evidence="1">
    <location>
        <begin position="380"/>
        <end position="476"/>
    </location>
</feature>
<evidence type="ECO:0000313" key="5">
    <source>
        <dbReference type="RefSeq" id="XP_022769844.1"/>
    </source>
</evidence>
<feature type="region of interest" description="Disordered" evidence="1">
    <location>
        <begin position="165"/>
        <end position="185"/>
    </location>
</feature>
<dbReference type="PANTHER" id="PTHR31680">
    <property type="entry name" value="LONGIFOLIA PROTEIN"/>
    <property type="match status" value="1"/>
</dbReference>
<dbReference type="AlphaFoldDB" id="A0A6P6AY87"/>